<dbReference type="RefSeq" id="WP_382423535.1">
    <property type="nucleotide sequence ID" value="NZ_JBHSCW010000011.1"/>
</dbReference>
<sequence length="90" mass="9932">MSPPLVKAEGKGHSVGVMESLIAWMILTFGWLLPLLHVALSPRGGSWRAQTNVRCPFSPRLGWLVLVMLAGPLGWLLFMKARRRPAGVRS</sequence>
<dbReference type="EMBL" id="JBHSCW010000011">
    <property type="protein sequence ID" value="MFC4353160.1"/>
    <property type="molecule type" value="Genomic_DNA"/>
</dbReference>
<evidence type="ECO:0000313" key="3">
    <source>
        <dbReference type="Proteomes" id="UP001595799"/>
    </source>
</evidence>
<feature type="transmembrane region" description="Helical" evidence="1">
    <location>
        <begin position="60"/>
        <end position="79"/>
    </location>
</feature>
<feature type="transmembrane region" description="Helical" evidence="1">
    <location>
        <begin position="21"/>
        <end position="40"/>
    </location>
</feature>
<reference evidence="3" key="1">
    <citation type="journal article" date="2019" name="Int. J. Syst. Evol. Microbiol.">
        <title>The Global Catalogue of Microorganisms (GCM) 10K type strain sequencing project: providing services to taxonomists for standard genome sequencing and annotation.</title>
        <authorList>
            <consortium name="The Broad Institute Genomics Platform"/>
            <consortium name="The Broad Institute Genome Sequencing Center for Infectious Disease"/>
            <person name="Wu L."/>
            <person name="Ma J."/>
        </authorList>
    </citation>
    <scope>NUCLEOTIDE SEQUENCE [LARGE SCALE GENOMIC DNA]</scope>
    <source>
        <strain evidence="3">CECT 8472</strain>
    </source>
</reference>
<proteinExistence type="predicted"/>
<evidence type="ECO:0000256" key="1">
    <source>
        <dbReference type="SAM" id="Phobius"/>
    </source>
</evidence>
<keyword evidence="3" id="KW-1185">Reference proteome</keyword>
<comment type="caution">
    <text evidence="2">The sequence shown here is derived from an EMBL/GenBank/DDBJ whole genome shotgun (WGS) entry which is preliminary data.</text>
</comment>
<gene>
    <name evidence="2" type="ORF">ACFOW6_16540</name>
</gene>
<evidence type="ECO:0000313" key="2">
    <source>
        <dbReference type="EMBL" id="MFC4353160.1"/>
    </source>
</evidence>
<keyword evidence="1" id="KW-0812">Transmembrane</keyword>
<name>A0ABV8UQG9_9PROT</name>
<keyword evidence="1" id="KW-0472">Membrane</keyword>
<organism evidence="2 3">
    <name type="scientific">Fodinicurvata halophila</name>
    <dbReference type="NCBI Taxonomy" id="1419723"/>
    <lineage>
        <taxon>Bacteria</taxon>
        <taxon>Pseudomonadati</taxon>
        <taxon>Pseudomonadota</taxon>
        <taxon>Alphaproteobacteria</taxon>
        <taxon>Rhodospirillales</taxon>
        <taxon>Rhodovibrionaceae</taxon>
        <taxon>Fodinicurvata</taxon>
    </lineage>
</organism>
<dbReference type="Proteomes" id="UP001595799">
    <property type="component" value="Unassembled WGS sequence"/>
</dbReference>
<protein>
    <recommendedName>
        <fullName evidence="4">Cardiolipin synthase N-terminal domain-containing protein</fullName>
    </recommendedName>
</protein>
<keyword evidence="1" id="KW-1133">Transmembrane helix</keyword>
<accession>A0ABV8UQG9</accession>
<evidence type="ECO:0008006" key="4">
    <source>
        <dbReference type="Google" id="ProtNLM"/>
    </source>
</evidence>